<dbReference type="SMART" id="SM00267">
    <property type="entry name" value="GGDEF"/>
    <property type="match status" value="1"/>
</dbReference>
<dbReference type="InterPro" id="IPR000644">
    <property type="entry name" value="CBS_dom"/>
</dbReference>
<dbReference type="Pfam" id="PF08448">
    <property type="entry name" value="PAS_4"/>
    <property type="match status" value="1"/>
</dbReference>
<dbReference type="SMART" id="SM00091">
    <property type="entry name" value="PAS"/>
    <property type="match status" value="2"/>
</dbReference>
<dbReference type="InterPro" id="IPR013656">
    <property type="entry name" value="PAS_4"/>
</dbReference>
<dbReference type="Gene3D" id="3.10.580.10">
    <property type="entry name" value="CBS-domain"/>
    <property type="match status" value="2"/>
</dbReference>
<evidence type="ECO:0000259" key="5">
    <source>
        <dbReference type="PROSITE" id="PS50887"/>
    </source>
</evidence>
<gene>
    <name evidence="7" type="ORF">IQ260_23705</name>
</gene>
<evidence type="ECO:0000256" key="1">
    <source>
        <dbReference type="PROSITE-ProRule" id="PRU00703"/>
    </source>
</evidence>
<feature type="domain" description="CBS" evidence="6">
    <location>
        <begin position="151"/>
        <end position="216"/>
    </location>
</feature>
<dbReference type="Pfam" id="PF00990">
    <property type="entry name" value="GGDEF"/>
    <property type="match status" value="1"/>
</dbReference>
<keyword evidence="2" id="KW-0175">Coiled coil</keyword>
<dbReference type="AlphaFoldDB" id="A0A928ZY81"/>
<comment type="caution">
    <text evidence="7">The sequence shown here is derived from an EMBL/GenBank/DDBJ whole genome shotgun (WGS) entry which is preliminary data.</text>
</comment>
<keyword evidence="8" id="KW-1185">Reference proteome</keyword>
<dbReference type="Proteomes" id="UP000615026">
    <property type="component" value="Unassembled WGS sequence"/>
</dbReference>
<feature type="domain" description="PAS" evidence="3">
    <location>
        <begin position="473"/>
        <end position="546"/>
    </location>
</feature>
<dbReference type="InterPro" id="IPR000700">
    <property type="entry name" value="PAS-assoc_C"/>
</dbReference>
<feature type="domain" description="GGDEF" evidence="5">
    <location>
        <begin position="633"/>
        <end position="766"/>
    </location>
</feature>
<dbReference type="InterPro" id="IPR043128">
    <property type="entry name" value="Rev_trsase/Diguanyl_cyclase"/>
</dbReference>
<reference evidence="7" key="1">
    <citation type="submission" date="2020-10" db="EMBL/GenBank/DDBJ databases">
        <authorList>
            <person name="Castelo-Branco R."/>
            <person name="Eusebio N."/>
            <person name="Adriana R."/>
            <person name="Vieira A."/>
            <person name="Brugerolle De Fraissinette N."/>
            <person name="Rezende De Castro R."/>
            <person name="Schneider M.P."/>
            <person name="Vasconcelos V."/>
            <person name="Leao P.N."/>
        </authorList>
    </citation>
    <scope>NUCLEOTIDE SEQUENCE</scope>
    <source>
        <strain evidence="7">LEGE 11479</strain>
    </source>
</reference>
<protein>
    <submittedName>
        <fullName evidence="7">PAS domain S-box protein</fullName>
    </submittedName>
</protein>
<dbReference type="InterPro" id="IPR035965">
    <property type="entry name" value="PAS-like_dom_sf"/>
</dbReference>
<evidence type="ECO:0000313" key="8">
    <source>
        <dbReference type="Proteomes" id="UP000615026"/>
    </source>
</evidence>
<name>A0A928ZY81_LEPEC</name>
<dbReference type="CDD" id="cd00130">
    <property type="entry name" value="PAS"/>
    <property type="match status" value="2"/>
</dbReference>
<dbReference type="Pfam" id="PF00571">
    <property type="entry name" value="CBS"/>
    <property type="match status" value="3"/>
</dbReference>
<dbReference type="InterPro" id="IPR052155">
    <property type="entry name" value="Biofilm_reg_signaling"/>
</dbReference>
<proteinExistence type="predicted"/>
<dbReference type="GO" id="GO:0006355">
    <property type="term" value="P:regulation of DNA-templated transcription"/>
    <property type="evidence" value="ECO:0007669"/>
    <property type="project" value="InterPro"/>
</dbReference>
<feature type="domain" description="CBS" evidence="6">
    <location>
        <begin position="85"/>
        <end position="144"/>
    </location>
</feature>
<dbReference type="RefSeq" id="WP_193995547.1">
    <property type="nucleotide sequence ID" value="NZ_JADEXP010000305.1"/>
</dbReference>
<dbReference type="FunFam" id="3.30.70.270:FF:000001">
    <property type="entry name" value="Diguanylate cyclase domain protein"/>
    <property type="match status" value="1"/>
</dbReference>
<dbReference type="Gene3D" id="3.30.70.270">
    <property type="match status" value="1"/>
</dbReference>
<dbReference type="PROSITE" id="PS50113">
    <property type="entry name" value="PAC"/>
    <property type="match status" value="2"/>
</dbReference>
<dbReference type="PROSITE" id="PS51371">
    <property type="entry name" value="CBS"/>
    <property type="match status" value="3"/>
</dbReference>
<dbReference type="CDD" id="cd01949">
    <property type="entry name" value="GGDEF"/>
    <property type="match status" value="1"/>
</dbReference>
<evidence type="ECO:0000259" key="3">
    <source>
        <dbReference type="PROSITE" id="PS50112"/>
    </source>
</evidence>
<accession>A0A928ZY81</accession>
<evidence type="ECO:0000256" key="2">
    <source>
        <dbReference type="SAM" id="Coils"/>
    </source>
</evidence>
<dbReference type="InterPro" id="IPR046342">
    <property type="entry name" value="CBS_dom_sf"/>
</dbReference>
<evidence type="ECO:0000259" key="6">
    <source>
        <dbReference type="PROSITE" id="PS51371"/>
    </source>
</evidence>
<sequence>MLDQPSLVVDVSTPLSTLLTWMSQSKPGVFAATERSVTESGSNARLGYALVTQHQELVGIFTERDLVKLTAQGSEITSLCVADVMTSPLITLSETDLDDPLSVLGLLRKYRIRHLPVLRDGHLLGVVTTQSLRKAVQPKVLLKLRLVADVMASEVVTAFPETTLIDLAQLMVANCVSCVVIVETDASGACPHASKRPIGIVTERDIVQFRALLLDVNTVSARKVMSTPLVFVQSDTSLWDASQAMQRLRVRRLVVADQFGYLAGIVTQASFLSVLNPIEMSSTVEILQQQVDQLNDERLHLLGQLNQALTTQVAESERRFQLTFEQAAAGIANVDLQGQFLQVNRRFCEMLGYSATQLMAKTGFDITHPAHIAETKEGIERLIRAEIDVFTHDKRCLCGDGTEIWLHVTISQAHTPEGNYLVIVAEDISERKQLEQELEEHRHHLKDLVASKTAELQLEIIQRQIAERELFREKEMAQVTLQSIGDAVVTTDDTGRITYLNPVAEKLTGWSNAEAIGRPLTSVFMIVRAGTRDPLENPVERVLREGSISALEQDSILLARDGAEYGIDDSAAPLRDRNGQMLGSVMVFRDVTQSRKIAQQLSWQASHDSLTGLANRRKFEAILKATLENSLSQHHVLCYLDLDRFKIVNDTCGHNAGDDLLQQVALMIKQQVRGVDTLARLGGDEFGLILHGCRLAEAAMIAEKIRAAIHELRFTWNDVIFRIGVSIGLAKIGVDMPNIESALSASDAACHQAKARGRNRVRVYQADDSGIVQQRGQQQW</sequence>
<dbReference type="InterPro" id="IPR029787">
    <property type="entry name" value="Nucleotide_cyclase"/>
</dbReference>
<feature type="non-terminal residue" evidence="7">
    <location>
        <position position="780"/>
    </location>
</feature>
<feature type="coiled-coil region" evidence="2">
    <location>
        <begin position="424"/>
        <end position="451"/>
    </location>
</feature>
<dbReference type="InterPro" id="IPR000160">
    <property type="entry name" value="GGDEF_dom"/>
</dbReference>
<dbReference type="SUPFAM" id="SSF55785">
    <property type="entry name" value="PYP-like sensor domain (PAS domain)"/>
    <property type="match status" value="2"/>
</dbReference>
<evidence type="ECO:0000313" key="7">
    <source>
        <dbReference type="EMBL" id="MBE9069656.1"/>
    </source>
</evidence>
<dbReference type="PROSITE" id="PS50887">
    <property type="entry name" value="GGDEF"/>
    <property type="match status" value="1"/>
</dbReference>
<dbReference type="PANTHER" id="PTHR44757:SF4">
    <property type="entry name" value="DIGUANYLATE CYCLASE DGCE-RELATED"/>
    <property type="match status" value="1"/>
</dbReference>
<dbReference type="PROSITE" id="PS50112">
    <property type="entry name" value="PAS"/>
    <property type="match status" value="2"/>
</dbReference>
<dbReference type="CDD" id="cd17774">
    <property type="entry name" value="CBS_two-component_sensor_histidine_kinase_repeat2"/>
    <property type="match status" value="1"/>
</dbReference>
<dbReference type="SUPFAM" id="SSF54631">
    <property type="entry name" value="CBS-domain pair"/>
    <property type="match status" value="2"/>
</dbReference>
<organism evidence="7 8">
    <name type="scientific">Leptolyngbya cf. ectocarpi LEGE 11479</name>
    <dbReference type="NCBI Taxonomy" id="1828722"/>
    <lineage>
        <taxon>Bacteria</taxon>
        <taxon>Bacillati</taxon>
        <taxon>Cyanobacteriota</taxon>
        <taxon>Cyanophyceae</taxon>
        <taxon>Leptolyngbyales</taxon>
        <taxon>Leptolyngbyaceae</taxon>
        <taxon>Leptolyngbya group</taxon>
        <taxon>Leptolyngbya</taxon>
    </lineage>
</organism>
<dbReference type="Pfam" id="PF00989">
    <property type="entry name" value="PAS"/>
    <property type="match status" value="1"/>
</dbReference>
<keyword evidence="1" id="KW-0129">CBS domain</keyword>
<dbReference type="SMART" id="SM00116">
    <property type="entry name" value="CBS"/>
    <property type="match status" value="4"/>
</dbReference>
<dbReference type="InterPro" id="IPR001610">
    <property type="entry name" value="PAC"/>
</dbReference>
<feature type="domain" description="PAC" evidence="4">
    <location>
        <begin position="390"/>
        <end position="440"/>
    </location>
</feature>
<feature type="domain" description="CBS" evidence="6">
    <location>
        <begin position="225"/>
        <end position="282"/>
    </location>
</feature>
<dbReference type="SUPFAM" id="SSF55073">
    <property type="entry name" value="Nucleotide cyclase"/>
    <property type="match status" value="1"/>
</dbReference>
<dbReference type="NCBIfam" id="TIGR00254">
    <property type="entry name" value="GGDEF"/>
    <property type="match status" value="1"/>
</dbReference>
<feature type="domain" description="PAC" evidence="4">
    <location>
        <begin position="551"/>
        <end position="603"/>
    </location>
</feature>
<dbReference type="NCBIfam" id="TIGR00229">
    <property type="entry name" value="sensory_box"/>
    <property type="match status" value="2"/>
</dbReference>
<dbReference type="SMART" id="SM00086">
    <property type="entry name" value="PAC"/>
    <property type="match status" value="2"/>
</dbReference>
<dbReference type="InterPro" id="IPR013767">
    <property type="entry name" value="PAS_fold"/>
</dbReference>
<dbReference type="InterPro" id="IPR000014">
    <property type="entry name" value="PAS"/>
</dbReference>
<feature type="domain" description="PAS" evidence="3">
    <location>
        <begin position="316"/>
        <end position="386"/>
    </location>
</feature>
<dbReference type="PANTHER" id="PTHR44757">
    <property type="entry name" value="DIGUANYLATE CYCLASE DGCP"/>
    <property type="match status" value="1"/>
</dbReference>
<dbReference type="Gene3D" id="3.30.450.20">
    <property type="entry name" value="PAS domain"/>
    <property type="match status" value="2"/>
</dbReference>
<evidence type="ECO:0000259" key="4">
    <source>
        <dbReference type="PROSITE" id="PS50113"/>
    </source>
</evidence>
<dbReference type="EMBL" id="JADEXP010000305">
    <property type="protein sequence ID" value="MBE9069656.1"/>
    <property type="molecule type" value="Genomic_DNA"/>
</dbReference>